<keyword evidence="1" id="KW-1133">Transmembrane helix</keyword>
<dbReference type="AlphaFoldDB" id="A0A3B7LV92"/>
<dbReference type="PIRSF" id="PIRSF007580">
    <property type="entry name" value="UCP07580"/>
    <property type="match status" value="1"/>
</dbReference>
<dbReference type="Proteomes" id="UP000263753">
    <property type="component" value="Chromosome"/>
</dbReference>
<dbReference type="PANTHER" id="PTHR39456">
    <property type="entry name" value="METAL-DEPENDENT HYDROLASE"/>
    <property type="match status" value="1"/>
</dbReference>
<evidence type="ECO:0000256" key="1">
    <source>
        <dbReference type="SAM" id="Phobius"/>
    </source>
</evidence>
<keyword evidence="1" id="KW-0472">Membrane</keyword>
<organism evidence="2 3">
    <name type="scientific">Acinetobacter chinensis</name>
    <dbReference type="NCBI Taxonomy" id="2004650"/>
    <lineage>
        <taxon>Bacteria</taxon>
        <taxon>Pseudomonadati</taxon>
        <taxon>Pseudomonadota</taxon>
        <taxon>Gammaproteobacteria</taxon>
        <taxon>Moraxellales</taxon>
        <taxon>Moraxellaceae</taxon>
        <taxon>Acinetobacter</taxon>
    </lineage>
</organism>
<sequence>MQTERHNIAGRKVSFDFSKSDLIWIPNDNFSSHLINGVNLLLPAGEFWFCRVFNKALPHITDPVLKEDVIGFIRQEAIHANAHVLGQDYLTSHQVDIEKIKELADTLFGTLLSENPLGIKALKRDSLEHPWLVLRVGIIAAIEHFTGILGQWCMDNKSWDEFNSDPVIADLFKWHLAEEVEHRTVSYDLFAHLVPNKYSFYLYRQALMAIVFPLFMYLLIESGRSVAKHDLDIQMQKMVRKSFIRWLFELERVGNTTNNVPSLSFLTASTFRWMSPSFHPIHEGNTEQALAYLNQSPAVKAAKLNEQNKARQLKS</sequence>
<feature type="transmembrane region" description="Helical" evidence="1">
    <location>
        <begin position="132"/>
        <end position="152"/>
    </location>
</feature>
<dbReference type="Pfam" id="PF10118">
    <property type="entry name" value="Metal_hydrol"/>
    <property type="match status" value="1"/>
</dbReference>
<keyword evidence="1" id="KW-0812">Transmembrane</keyword>
<reference evidence="3" key="1">
    <citation type="submission" date="2018-09" db="EMBL/GenBank/DDBJ databases">
        <title>The complete genome of Acinetobacter sp. strain WCHAc010005.</title>
        <authorList>
            <person name="Hu Y."/>
            <person name="Long H."/>
            <person name="Feng Y."/>
            <person name="Zong Z."/>
        </authorList>
    </citation>
    <scope>NUCLEOTIDE SEQUENCE [LARGE SCALE GENOMIC DNA]</scope>
    <source>
        <strain evidence="3">WCHAc010005</strain>
    </source>
</reference>
<evidence type="ECO:0000313" key="3">
    <source>
        <dbReference type="Proteomes" id="UP000263753"/>
    </source>
</evidence>
<dbReference type="InterPro" id="IPR016516">
    <property type="entry name" value="UCP07580"/>
</dbReference>
<proteinExistence type="predicted"/>
<keyword evidence="2" id="KW-0378">Hydrolase</keyword>
<dbReference type="EMBL" id="CP032134">
    <property type="protein sequence ID" value="AXY56790.1"/>
    <property type="molecule type" value="Genomic_DNA"/>
</dbReference>
<protein>
    <submittedName>
        <fullName evidence="2">Metal-dependent hydrolase</fullName>
    </submittedName>
</protein>
<dbReference type="RefSeq" id="WP_087514237.1">
    <property type="nucleotide sequence ID" value="NZ_CP032134.1"/>
</dbReference>
<accession>A0A3B7LV92</accession>
<dbReference type="GO" id="GO:0016787">
    <property type="term" value="F:hydrolase activity"/>
    <property type="evidence" value="ECO:0007669"/>
    <property type="project" value="UniProtKB-KW"/>
</dbReference>
<evidence type="ECO:0000313" key="2">
    <source>
        <dbReference type="EMBL" id="AXY56790.1"/>
    </source>
</evidence>
<dbReference type="KEGG" id="achi:CDG60_09570"/>
<gene>
    <name evidence="2" type="ORF">CDG60_09570</name>
</gene>
<name>A0A3B7LV92_9GAMM</name>
<feature type="transmembrane region" description="Helical" evidence="1">
    <location>
        <begin position="201"/>
        <end position="220"/>
    </location>
</feature>
<dbReference type="PANTHER" id="PTHR39456:SF1">
    <property type="entry name" value="METAL-DEPENDENT HYDROLASE"/>
    <property type="match status" value="1"/>
</dbReference>